<reference evidence="1 2" key="1">
    <citation type="journal article" date="2013" name="ISME J.">
        <title>By their genes ye shall know them: genomic signatures of predatory bacteria.</title>
        <authorList>
            <person name="Pasternak Z."/>
            <person name="Pietrokovski S."/>
            <person name="Rotem O."/>
            <person name="Gophna U."/>
            <person name="Lurie-Weinberger M.N."/>
            <person name="Jurkevitch E."/>
        </authorList>
    </citation>
    <scope>NUCLEOTIDE SEQUENCE [LARGE SCALE GENOMIC DNA]</scope>
    <source>
        <strain evidence="1">EPB</strain>
    </source>
</reference>
<dbReference type="Proteomes" id="UP000011932">
    <property type="component" value="Chromosome"/>
</dbReference>
<organism evidence="1 2">
    <name type="scientific">Micavibrio aeruginosavorus EPB</name>
    <dbReference type="NCBI Taxonomy" id="349215"/>
    <lineage>
        <taxon>Bacteria</taxon>
        <taxon>Pseudomonadati</taxon>
        <taxon>Bdellovibrionota</taxon>
        <taxon>Bdellovibrionia</taxon>
        <taxon>Bdellovibrionales</taxon>
        <taxon>Pseudobdellovibrionaceae</taxon>
        <taxon>Micavibrio</taxon>
    </lineage>
</organism>
<protein>
    <submittedName>
        <fullName evidence="1">Uncharacterized protein</fullName>
    </submittedName>
</protein>
<dbReference type="EMBL" id="CP003538">
    <property type="protein sequence ID" value="AGH98762.1"/>
    <property type="molecule type" value="Genomic_DNA"/>
</dbReference>
<sequence length="39" mass="4377">MSCGASLWFAFMYDWGQITPSSGQYANKLQKGQNVAVQY</sequence>
<name>M4VH97_9BACT</name>
<dbReference type="KEGG" id="man:A11S_1961"/>
<gene>
    <name evidence="1" type="ORF">A11S_1961</name>
</gene>
<evidence type="ECO:0000313" key="1">
    <source>
        <dbReference type="EMBL" id="AGH98762.1"/>
    </source>
</evidence>
<dbReference type="HOGENOM" id="CLU_3312687_0_0_5"/>
<dbReference type="AlphaFoldDB" id="M4VH97"/>
<accession>M4VH97</accession>
<evidence type="ECO:0000313" key="2">
    <source>
        <dbReference type="Proteomes" id="UP000011932"/>
    </source>
</evidence>
<proteinExistence type="predicted"/>
<dbReference type="STRING" id="349215.A11S_1961"/>